<dbReference type="Gene3D" id="3.90.110.10">
    <property type="entry name" value="Lactate dehydrogenase/glycoside hydrolase, family 4, C-terminal"/>
    <property type="match status" value="1"/>
</dbReference>
<organism evidence="12 13">
    <name type="scientific">Sphingomonas japonica</name>
    <dbReference type="NCBI Taxonomy" id="511662"/>
    <lineage>
        <taxon>Bacteria</taxon>
        <taxon>Pseudomonadati</taxon>
        <taxon>Pseudomonadota</taxon>
        <taxon>Alphaproteobacteria</taxon>
        <taxon>Sphingomonadales</taxon>
        <taxon>Sphingomonadaceae</taxon>
        <taxon>Sphingomonas</taxon>
    </lineage>
</organism>
<keyword evidence="13" id="KW-1185">Reference proteome</keyword>
<sequence length="315" mass="32608">MTVGTDPPHASKIAVVGVGHVGATAAYALMLRALCHEIVLIDSDSALASAEAADLSDANALARPTRIRAGSFADAADAAIVVLTAGAASHGDQSRLSLATESAPIVTQCVRDLAAHGFGGILVVAANPVDLMTLLAIRHSKLERKRVVGTGTLLDTARIKQALGAQVAIAPSAIEAYVIGEHGDSEVPVFSTVRIGGQPIGRRVNRSQRNALAVGVRDAGYRIVEGKGFTSFGIATAIVRICEAILRDERSVLPVSSWVGKTYGPIDLCLSLPCVIGADGIKEILFPMLDDEEQVALVASAAQLADALAVLDRVV</sequence>
<keyword evidence="6" id="KW-0520">NAD</keyword>
<evidence type="ECO:0000259" key="10">
    <source>
        <dbReference type="Pfam" id="PF00056"/>
    </source>
</evidence>
<dbReference type="EC" id="1.1.1.27" evidence="4 8"/>
<dbReference type="PANTHER" id="PTHR43128">
    <property type="entry name" value="L-2-HYDROXYCARBOXYLATE DEHYDROGENASE (NAD(P)(+))"/>
    <property type="match status" value="1"/>
</dbReference>
<dbReference type="InterPro" id="IPR022383">
    <property type="entry name" value="Lactate/malate_DH_C"/>
</dbReference>
<dbReference type="InterPro" id="IPR011304">
    <property type="entry name" value="L-lactate_DH"/>
</dbReference>
<dbReference type="Pfam" id="PF00056">
    <property type="entry name" value="Ldh_1_N"/>
    <property type="match status" value="1"/>
</dbReference>
<comment type="pathway">
    <text evidence="2">Fermentation; pyruvate fermentation to lactate; (S)-lactate from pyruvate: step 1/1.</text>
</comment>
<evidence type="ECO:0000256" key="5">
    <source>
        <dbReference type="ARBA" id="ARBA00023002"/>
    </source>
</evidence>
<evidence type="ECO:0000256" key="1">
    <source>
        <dbReference type="ARBA" id="ARBA00003966"/>
    </source>
</evidence>
<keyword evidence="5 9" id="KW-0560">Oxidoreductase</keyword>
<dbReference type="NCBIfam" id="TIGR01771">
    <property type="entry name" value="L-LDH-NAD"/>
    <property type="match status" value="1"/>
</dbReference>
<dbReference type="EMBL" id="JAASQP010000001">
    <property type="protein sequence ID" value="NIJ23774.1"/>
    <property type="molecule type" value="Genomic_DNA"/>
</dbReference>
<evidence type="ECO:0000256" key="2">
    <source>
        <dbReference type="ARBA" id="ARBA00004843"/>
    </source>
</evidence>
<dbReference type="PANTHER" id="PTHR43128:SF16">
    <property type="entry name" value="L-LACTATE DEHYDROGENASE"/>
    <property type="match status" value="1"/>
</dbReference>
<evidence type="ECO:0000256" key="7">
    <source>
        <dbReference type="ARBA" id="ARBA00049258"/>
    </source>
</evidence>
<evidence type="ECO:0000256" key="8">
    <source>
        <dbReference type="NCBIfam" id="TIGR01771"/>
    </source>
</evidence>
<comment type="function">
    <text evidence="1">Catalyzes the reversible oxidation of malate to oxaloacetate.</text>
</comment>
<comment type="catalytic activity">
    <reaction evidence="7">
        <text>(S)-lactate + NAD(+) = pyruvate + NADH + H(+)</text>
        <dbReference type="Rhea" id="RHEA:23444"/>
        <dbReference type="ChEBI" id="CHEBI:15361"/>
        <dbReference type="ChEBI" id="CHEBI:15378"/>
        <dbReference type="ChEBI" id="CHEBI:16651"/>
        <dbReference type="ChEBI" id="CHEBI:57540"/>
        <dbReference type="ChEBI" id="CHEBI:57945"/>
        <dbReference type="EC" id="1.1.1.27"/>
    </reaction>
</comment>
<gene>
    <name evidence="12" type="ORF">FHT01_001316</name>
</gene>
<evidence type="ECO:0000313" key="12">
    <source>
        <dbReference type="EMBL" id="NIJ23774.1"/>
    </source>
</evidence>
<evidence type="ECO:0000256" key="3">
    <source>
        <dbReference type="ARBA" id="ARBA00006054"/>
    </source>
</evidence>
<dbReference type="RefSeq" id="WP_244935375.1">
    <property type="nucleotide sequence ID" value="NZ_BAAAEV010000001.1"/>
</dbReference>
<evidence type="ECO:0000313" key="13">
    <source>
        <dbReference type="Proteomes" id="UP000788153"/>
    </source>
</evidence>
<dbReference type="PRINTS" id="PR00086">
    <property type="entry name" value="LLDHDRGNASE"/>
</dbReference>
<dbReference type="InterPro" id="IPR018177">
    <property type="entry name" value="L-lactate_DH_AS"/>
</dbReference>
<proteinExistence type="inferred from homology"/>
<evidence type="ECO:0000256" key="4">
    <source>
        <dbReference type="ARBA" id="ARBA00012967"/>
    </source>
</evidence>
<dbReference type="GO" id="GO:0004459">
    <property type="term" value="F:L-lactate dehydrogenase (NAD+) activity"/>
    <property type="evidence" value="ECO:0007669"/>
    <property type="project" value="UniProtKB-EC"/>
</dbReference>
<evidence type="ECO:0000256" key="9">
    <source>
        <dbReference type="RuleBase" id="RU003369"/>
    </source>
</evidence>
<feature type="domain" description="Lactate/malate dehydrogenase C-terminal" evidence="11">
    <location>
        <begin position="152"/>
        <end position="308"/>
    </location>
</feature>
<feature type="domain" description="Lactate/malate dehydrogenase N-terminal" evidence="10">
    <location>
        <begin position="12"/>
        <end position="149"/>
    </location>
</feature>
<comment type="caution">
    <text evidence="12">The sequence shown here is derived from an EMBL/GenBank/DDBJ whole genome shotgun (WGS) entry which is preliminary data.</text>
</comment>
<dbReference type="Proteomes" id="UP000788153">
    <property type="component" value="Unassembled WGS sequence"/>
</dbReference>
<reference evidence="12 13" key="1">
    <citation type="submission" date="2020-03" db="EMBL/GenBank/DDBJ databases">
        <title>Genomic Encyclopedia of Type Strains, Phase IV (KMG-IV): sequencing the most valuable type-strain genomes for metagenomic binning, comparative biology and taxonomic classification.</title>
        <authorList>
            <person name="Goeker M."/>
        </authorList>
    </citation>
    <scope>NUCLEOTIDE SEQUENCE [LARGE SCALE GENOMIC DNA]</scope>
    <source>
        <strain evidence="12 13">DSM 22753</strain>
    </source>
</reference>
<dbReference type="InterPro" id="IPR001557">
    <property type="entry name" value="L-lactate/malate_DH"/>
</dbReference>
<dbReference type="InterPro" id="IPR001236">
    <property type="entry name" value="Lactate/malate_DH_N"/>
</dbReference>
<dbReference type="Pfam" id="PF02866">
    <property type="entry name" value="Ldh_1_C"/>
    <property type="match status" value="1"/>
</dbReference>
<dbReference type="SUPFAM" id="SSF51735">
    <property type="entry name" value="NAD(P)-binding Rossmann-fold domains"/>
    <property type="match status" value="1"/>
</dbReference>
<dbReference type="InterPro" id="IPR036291">
    <property type="entry name" value="NAD(P)-bd_dom_sf"/>
</dbReference>
<dbReference type="InterPro" id="IPR015955">
    <property type="entry name" value="Lactate_DH/Glyco_Ohase_4_C"/>
</dbReference>
<dbReference type="Gene3D" id="3.40.50.720">
    <property type="entry name" value="NAD(P)-binding Rossmann-like Domain"/>
    <property type="match status" value="1"/>
</dbReference>
<accession>A0ABX0TZN0</accession>
<dbReference type="PROSITE" id="PS00064">
    <property type="entry name" value="L_LDH"/>
    <property type="match status" value="1"/>
</dbReference>
<protein>
    <recommendedName>
        <fullName evidence="4 8">L-lactate dehydrogenase</fullName>
        <ecNumber evidence="4 8">1.1.1.27</ecNumber>
    </recommendedName>
</protein>
<name>A0ABX0TZN0_9SPHN</name>
<evidence type="ECO:0000256" key="6">
    <source>
        <dbReference type="ARBA" id="ARBA00023027"/>
    </source>
</evidence>
<comment type="similarity">
    <text evidence="3">Belongs to the LDH/MDH superfamily. LDH family.</text>
</comment>
<dbReference type="PIRSF" id="PIRSF000102">
    <property type="entry name" value="Lac_mal_DH"/>
    <property type="match status" value="1"/>
</dbReference>
<evidence type="ECO:0000259" key="11">
    <source>
        <dbReference type="Pfam" id="PF02866"/>
    </source>
</evidence>
<dbReference type="SUPFAM" id="SSF56327">
    <property type="entry name" value="LDH C-terminal domain-like"/>
    <property type="match status" value="1"/>
</dbReference>